<sequence length="551" mass="64035">MKDSSMDVARLEAGWFYNMRTGELKVHYKKSDPKVYSNQCYGLIMLLSPSSSSEICFSAPNVILGMLGDWWLSGLAVAALVGFYFTFDRSRRREVWPRISLRSRKTSAAGTPPRSISPDKKPGIGSVSQVNYADVLPPQRRQALAALRESPAQLKEIDEAEVKRFILPMTMDYRNCQEERYTPTGFSIEEIKKLGDFPDYAALSGVPLPHPYHEFVIDKALPRPYRPFRWTYHQTMSLTKMETDWWIELEGTYKARIAQRKELYTKHGSSVLGYLPGSELACKELMEMVLQFLCTRYPQYFSLEGKRIFKNRILDTEQDIRAKHPLEILLDNVPEDFAIMLRDEETGFYFLRAAVVCSALGWNVGLKIGLQLHQIHEPIPDYKEKMQFSMDRFFTKMATDKPIQRGSWGLEIGQPLYMPPGDPHEKLRFSQDPRLQLADCNLRVDWQTLRRLPLSAAVVFNFKALFTPVSEFRDEPCVPALVAKVLKEGKENLMRYKNTWHVEHILLPKLEEWAKEQEEQGLVDKNWQVATLDESPWFRNWEDKWHRQQGF</sequence>
<accession>A0A8H6QVC7</accession>
<comment type="caution">
    <text evidence="1">The sequence shown here is derived from an EMBL/GenBank/DDBJ whole genome shotgun (WGS) entry which is preliminary data.</text>
</comment>
<evidence type="ECO:0000313" key="2">
    <source>
        <dbReference type="Proteomes" id="UP000641853"/>
    </source>
</evidence>
<dbReference type="EMBL" id="JACBAG010001842">
    <property type="protein sequence ID" value="KAF7180330.1"/>
    <property type="molecule type" value="Genomic_DNA"/>
</dbReference>
<protein>
    <recommendedName>
        <fullName evidence="3">HRQ family protein</fullName>
    </recommendedName>
</protein>
<evidence type="ECO:0008006" key="3">
    <source>
        <dbReference type="Google" id="ProtNLM"/>
    </source>
</evidence>
<dbReference type="AlphaFoldDB" id="A0A8H6QVC7"/>
<gene>
    <name evidence="1" type="ORF">CNMCM7691_009498</name>
</gene>
<dbReference type="InterPro" id="IPR021848">
    <property type="entry name" value="HODM_asu-like"/>
</dbReference>
<name>A0A8H6QVC7_9EURO</name>
<dbReference type="Proteomes" id="UP000641853">
    <property type="component" value="Unassembled WGS sequence"/>
</dbReference>
<organism evidence="1 2">
    <name type="scientific">Aspergillus felis</name>
    <dbReference type="NCBI Taxonomy" id="1287682"/>
    <lineage>
        <taxon>Eukaryota</taxon>
        <taxon>Fungi</taxon>
        <taxon>Dikarya</taxon>
        <taxon>Ascomycota</taxon>
        <taxon>Pezizomycotina</taxon>
        <taxon>Eurotiomycetes</taxon>
        <taxon>Eurotiomycetidae</taxon>
        <taxon>Eurotiales</taxon>
        <taxon>Aspergillaceae</taxon>
        <taxon>Aspergillus</taxon>
        <taxon>Aspergillus subgen. Fumigati</taxon>
    </lineage>
</organism>
<evidence type="ECO:0000313" key="1">
    <source>
        <dbReference type="EMBL" id="KAF7180330.1"/>
    </source>
</evidence>
<reference evidence="1" key="1">
    <citation type="submission" date="2020-06" db="EMBL/GenBank/DDBJ databases">
        <title>Draft genome sequences of strains closely related to Aspergillus parafelis and Aspergillus hiratsukae.</title>
        <authorList>
            <person name="Dos Santos R.A.C."/>
            <person name="Rivero-Menendez O."/>
            <person name="Steenwyk J.L."/>
            <person name="Mead M.E."/>
            <person name="Goldman G.H."/>
            <person name="Alastruey-Izquierdo A."/>
            <person name="Rokas A."/>
        </authorList>
    </citation>
    <scope>NUCLEOTIDE SEQUENCE</scope>
    <source>
        <strain evidence="1">CNM-CM7691</strain>
    </source>
</reference>
<dbReference type="Pfam" id="PF11927">
    <property type="entry name" value="HODM_asu-like"/>
    <property type="match status" value="1"/>
</dbReference>
<proteinExistence type="predicted"/>
<keyword evidence="2" id="KW-1185">Reference proteome</keyword>